<dbReference type="Gene3D" id="3.90.190.10">
    <property type="entry name" value="Protein tyrosine phosphatase superfamily"/>
    <property type="match status" value="1"/>
</dbReference>
<dbReference type="PRINTS" id="PR00700">
    <property type="entry name" value="PRTYPHPHTASE"/>
</dbReference>
<evidence type="ECO:0000259" key="2">
    <source>
        <dbReference type="PROSITE" id="PS50055"/>
    </source>
</evidence>
<feature type="compositionally biased region" description="Polar residues" evidence="1">
    <location>
        <begin position="470"/>
        <end position="490"/>
    </location>
</feature>
<dbReference type="SUPFAM" id="SSF52799">
    <property type="entry name" value="(Phosphotyrosine protein) phosphatases II"/>
    <property type="match status" value="1"/>
</dbReference>
<dbReference type="PROSITE" id="PS00383">
    <property type="entry name" value="TYR_PHOSPHATASE_1"/>
    <property type="match status" value="1"/>
</dbReference>
<name>A0A0M3HN23_ASCLU</name>
<evidence type="ECO:0000256" key="1">
    <source>
        <dbReference type="SAM" id="MobiDB-lite"/>
    </source>
</evidence>
<accession>A0A0M3HN23</accession>
<dbReference type="PROSITE" id="PS50055">
    <property type="entry name" value="TYR_PHOSPHATASE_PTP"/>
    <property type="match status" value="1"/>
</dbReference>
<feature type="domain" description="Tyrosine-protein phosphatase" evidence="2">
    <location>
        <begin position="104"/>
        <end position="352"/>
    </location>
</feature>
<feature type="compositionally biased region" description="Basic and acidic residues" evidence="1">
    <location>
        <begin position="548"/>
        <end position="578"/>
    </location>
</feature>
<protein>
    <submittedName>
        <fullName evidence="5">Protein-tyrosine-phosphatase</fullName>
    </submittedName>
</protein>
<dbReference type="GO" id="GO:0004725">
    <property type="term" value="F:protein tyrosine phosphatase activity"/>
    <property type="evidence" value="ECO:0007669"/>
    <property type="project" value="InterPro"/>
</dbReference>
<evidence type="ECO:0000313" key="4">
    <source>
        <dbReference type="Proteomes" id="UP000036681"/>
    </source>
</evidence>
<keyword evidence="4" id="KW-1185">Reference proteome</keyword>
<feature type="compositionally biased region" description="Low complexity" evidence="1">
    <location>
        <begin position="50"/>
        <end position="60"/>
    </location>
</feature>
<dbReference type="AlphaFoldDB" id="A0A0M3HN23"/>
<feature type="compositionally biased region" description="Polar residues" evidence="1">
    <location>
        <begin position="521"/>
        <end position="531"/>
    </location>
</feature>
<dbReference type="Pfam" id="PF00102">
    <property type="entry name" value="Y_phosphatase"/>
    <property type="match status" value="1"/>
</dbReference>
<dbReference type="WBParaSite" id="ALUE_0000302101-mRNA-1">
    <property type="protein sequence ID" value="ALUE_0000302101-mRNA-1"/>
    <property type="gene ID" value="ALUE_0000302101"/>
</dbReference>
<sequence length="763" mass="85689">MVGAPRSASFMPLECVSGPCVLKSQGAPSYDSSSGLKTAKENSNESVTPKSASTSTESSVVSKSASTKTITFCSTAKISKERLAEIVAMVNFAGKINTMGIDDFKRLFHEIQVRGPCPHELTKHAHELNTKKCRYHDIVCLDDSRVVLKPMPKFTGDFIHASWISHKFLEKKFICTQGPMENTVADFWRMIWQEHVELIIMLCELCEEGSEKCAPYWPTKNGESKHFNGIIISNIDMQCREDVFLTVFSVTYGEETRRLRHFQWKGWPDRFAPRHLITPYTLHGISHTVKWPTVVHCSAGIGRSGTFVMLECLRAGKERSVPSLLWDLRSQRAGAVQTFDQFLFIYYATIQRLINRGVVDPVTVTKFCKEYEARFKRKTGKVPIEWPMPTRRIIIDPALLDRAKALQAKRRKKTVHRLAKDAKKRSKQNSQPLSRSKVGSETSKSASIRGFTENLHPGNSKDAQEKLRKSNGSEAENASLTTPPTSQFRNAENHVVKSDHRVAPTKPSKAMPSIKPKFLMTSKSAEASETVGSDDALLEMASGASEASRSKEDIQPWKDDADTHDIKGSKEEDMHSFKESVQPFADESLSSKEDLRSPKEPHPSQRVLQSRKMGTKSPVGSEIDKADKLKTAHIVKSSSFLDEFKNLPTGSGCKPSFDELKDKTSGLDQPSNARSPLIEFFCGAHACDSDFVKQDMARFNVKSPLKKQVEDSSKKEHENAAKQCIVGHAKRKNCMWQLREDEVKETHSEHKGEKARARRTNEL</sequence>
<dbReference type="Proteomes" id="UP000036681">
    <property type="component" value="Unplaced"/>
</dbReference>
<feature type="compositionally biased region" description="Basic and acidic residues" evidence="1">
    <location>
        <begin position="589"/>
        <end position="603"/>
    </location>
</feature>
<feature type="region of interest" description="Disordered" evidence="1">
    <location>
        <begin position="742"/>
        <end position="763"/>
    </location>
</feature>
<feature type="domain" description="Tyrosine specific protein phosphatases" evidence="3">
    <location>
        <begin position="292"/>
        <end position="343"/>
    </location>
</feature>
<feature type="region of interest" description="Disordered" evidence="1">
    <location>
        <begin position="31"/>
        <end position="60"/>
    </location>
</feature>
<dbReference type="InterPro" id="IPR003595">
    <property type="entry name" value="Tyr_Pase_cat"/>
</dbReference>
<evidence type="ECO:0000313" key="5">
    <source>
        <dbReference type="WBParaSite" id="ALUE_0000302101-mRNA-1"/>
    </source>
</evidence>
<feature type="compositionally biased region" description="Basic and acidic residues" evidence="1">
    <location>
        <begin position="491"/>
        <end position="502"/>
    </location>
</feature>
<reference evidence="5" key="1">
    <citation type="submission" date="2017-02" db="UniProtKB">
        <authorList>
            <consortium name="WormBaseParasite"/>
        </authorList>
    </citation>
    <scope>IDENTIFICATION</scope>
</reference>
<dbReference type="InterPro" id="IPR052782">
    <property type="entry name" value="Oocyte-zygote_transition_reg"/>
</dbReference>
<feature type="region of interest" description="Disordered" evidence="1">
    <location>
        <begin position="407"/>
        <end position="625"/>
    </location>
</feature>
<dbReference type="InterPro" id="IPR000242">
    <property type="entry name" value="PTP_cat"/>
</dbReference>
<dbReference type="InterPro" id="IPR000387">
    <property type="entry name" value="Tyr_Pase_dom"/>
</dbReference>
<dbReference type="InterPro" id="IPR029021">
    <property type="entry name" value="Prot-tyrosine_phosphatase-like"/>
</dbReference>
<proteinExistence type="predicted"/>
<dbReference type="PANTHER" id="PTHR46163">
    <property type="entry name" value="TYROSINE-PROTEIN PHOSPHATASE-RELATED"/>
    <property type="match status" value="1"/>
</dbReference>
<evidence type="ECO:0000259" key="3">
    <source>
        <dbReference type="PROSITE" id="PS50056"/>
    </source>
</evidence>
<feature type="compositionally biased region" description="Polar residues" evidence="1">
    <location>
        <begin position="428"/>
        <end position="446"/>
    </location>
</feature>
<dbReference type="InterPro" id="IPR016130">
    <property type="entry name" value="Tyr_Pase_AS"/>
</dbReference>
<dbReference type="SMART" id="SM00194">
    <property type="entry name" value="PTPc"/>
    <property type="match status" value="1"/>
</dbReference>
<organism evidence="4 5">
    <name type="scientific">Ascaris lumbricoides</name>
    <name type="common">Giant roundworm</name>
    <dbReference type="NCBI Taxonomy" id="6252"/>
    <lineage>
        <taxon>Eukaryota</taxon>
        <taxon>Metazoa</taxon>
        <taxon>Ecdysozoa</taxon>
        <taxon>Nematoda</taxon>
        <taxon>Chromadorea</taxon>
        <taxon>Rhabditida</taxon>
        <taxon>Spirurina</taxon>
        <taxon>Ascaridomorpha</taxon>
        <taxon>Ascaridoidea</taxon>
        <taxon>Ascarididae</taxon>
        <taxon>Ascaris</taxon>
    </lineage>
</organism>
<dbReference type="PROSITE" id="PS50056">
    <property type="entry name" value="TYR_PHOSPHATASE_2"/>
    <property type="match status" value="1"/>
</dbReference>
<feature type="compositionally biased region" description="Basic residues" evidence="1">
    <location>
        <begin position="407"/>
        <end position="427"/>
    </location>
</feature>
<dbReference type="CDD" id="cd00047">
    <property type="entry name" value="PTPc"/>
    <property type="match status" value="1"/>
</dbReference>
<dbReference type="SMART" id="SM00404">
    <property type="entry name" value="PTPc_motif"/>
    <property type="match status" value="1"/>
</dbReference>